<feature type="non-terminal residue" evidence="1">
    <location>
        <position position="1"/>
    </location>
</feature>
<reference evidence="1" key="1">
    <citation type="submission" date="2018-05" db="EMBL/GenBank/DDBJ databases">
        <authorList>
            <person name="Lanie J.A."/>
            <person name="Ng W.-L."/>
            <person name="Kazmierczak K.M."/>
            <person name="Andrzejewski T.M."/>
            <person name="Davidsen T.M."/>
            <person name="Wayne K.J."/>
            <person name="Tettelin H."/>
            <person name="Glass J.I."/>
            <person name="Rusch D."/>
            <person name="Podicherti R."/>
            <person name="Tsui H.-C.T."/>
            <person name="Winkler M.E."/>
        </authorList>
    </citation>
    <scope>NUCLEOTIDE SEQUENCE</scope>
</reference>
<feature type="non-terminal residue" evidence="1">
    <location>
        <position position="32"/>
    </location>
</feature>
<dbReference type="AlphaFoldDB" id="A0A382SXL9"/>
<proteinExistence type="predicted"/>
<name>A0A382SXL9_9ZZZZ</name>
<dbReference type="EMBL" id="UINC01132391">
    <property type="protein sequence ID" value="SVD14679.1"/>
    <property type="molecule type" value="Genomic_DNA"/>
</dbReference>
<organism evidence="1">
    <name type="scientific">marine metagenome</name>
    <dbReference type="NCBI Taxonomy" id="408172"/>
    <lineage>
        <taxon>unclassified sequences</taxon>
        <taxon>metagenomes</taxon>
        <taxon>ecological metagenomes</taxon>
    </lineage>
</organism>
<protein>
    <submittedName>
        <fullName evidence="1">Uncharacterized protein</fullName>
    </submittedName>
</protein>
<evidence type="ECO:0000313" key="1">
    <source>
        <dbReference type="EMBL" id="SVD14679.1"/>
    </source>
</evidence>
<sequence length="32" mass="3551">VYWGTGLRPVFALLAPQLVGENPLEIDRLVTL</sequence>
<gene>
    <name evidence="1" type="ORF">METZ01_LOCUS367533</name>
</gene>
<accession>A0A382SXL9</accession>